<keyword evidence="3 11" id="KW-1134">Transmembrane beta strand</keyword>
<dbReference type="PANTHER" id="PTHR32552:SF81">
    <property type="entry name" value="TONB-DEPENDENT OUTER MEMBRANE RECEPTOR"/>
    <property type="match status" value="1"/>
</dbReference>
<dbReference type="EMBL" id="PDEM01000007">
    <property type="protein sequence ID" value="PHZ86545.1"/>
    <property type="molecule type" value="Genomic_DNA"/>
</dbReference>
<dbReference type="FunCoup" id="A0A2G4YW43">
    <property type="interactions" value="131"/>
</dbReference>
<evidence type="ECO:0000256" key="2">
    <source>
        <dbReference type="ARBA" id="ARBA00022448"/>
    </source>
</evidence>
<evidence type="ECO:0000256" key="9">
    <source>
        <dbReference type="ARBA" id="ARBA00023136"/>
    </source>
</evidence>
<evidence type="ECO:0000256" key="8">
    <source>
        <dbReference type="ARBA" id="ARBA00023077"/>
    </source>
</evidence>
<accession>A0A2G4YW43</accession>
<proteinExistence type="inferred from homology"/>
<protein>
    <recommendedName>
        <fullName evidence="18">TonB-dependent receptor</fullName>
    </recommendedName>
</protein>
<dbReference type="CDD" id="cd01347">
    <property type="entry name" value="ligand_gated_channel"/>
    <property type="match status" value="1"/>
</dbReference>
<evidence type="ECO:0000256" key="10">
    <source>
        <dbReference type="ARBA" id="ARBA00023237"/>
    </source>
</evidence>
<comment type="caution">
    <text evidence="16">The sequence shown here is derived from an EMBL/GenBank/DDBJ whole genome shotgun (WGS) entry which is preliminary data.</text>
</comment>
<evidence type="ECO:0000259" key="15">
    <source>
        <dbReference type="Pfam" id="PF07715"/>
    </source>
</evidence>
<dbReference type="GO" id="GO:0006826">
    <property type="term" value="P:iron ion transport"/>
    <property type="evidence" value="ECO:0007669"/>
    <property type="project" value="UniProtKB-KW"/>
</dbReference>
<feature type="signal peptide" evidence="13">
    <location>
        <begin position="1"/>
        <end position="43"/>
    </location>
</feature>
<gene>
    <name evidence="16" type="ORF">CRD36_01290</name>
</gene>
<comment type="similarity">
    <text evidence="11 12">Belongs to the TonB-dependent receptor family.</text>
</comment>
<dbReference type="InParanoid" id="A0A2G4YW43"/>
<evidence type="ECO:0000256" key="7">
    <source>
        <dbReference type="ARBA" id="ARBA00023065"/>
    </source>
</evidence>
<dbReference type="PANTHER" id="PTHR32552">
    <property type="entry name" value="FERRICHROME IRON RECEPTOR-RELATED"/>
    <property type="match status" value="1"/>
</dbReference>
<evidence type="ECO:0000313" key="16">
    <source>
        <dbReference type="EMBL" id="PHZ86545.1"/>
    </source>
</evidence>
<evidence type="ECO:0000256" key="5">
    <source>
        <dbReference type="ARBA" id="ARBA00022692"/>
    </source>
</evidence>
<keyword evidence="5 11" id="KW-0812">Transmembrane</keyword>
<keyword evidence="17" id="KW-1185">Reference proteome</keyword>
<evidence type="ECO:0000256" key="11">
    <source>
        <dbReference type="PROSITE-ProRule" id="PRU01360"/>
    </source>
</evidence>
<keyword evidence="7" id="KW-0406">Ion transport</keyword>
<name>A0A2G4YW43_9PROT</name>
<dbReference type="Pfam" id="PF07715">
    <property type="entry name" value="Plug"/>
    <property type="match status" value="1"/>
</dbReference>
<dbReference type="InterPro" id="IPR012910">
    <property type="entry name" value="Plug_dom"/>
</dbReference>
<dbReference type="Pfam" id="PF00593">
    <property type="entry name" value="TonB_dep_Rec_b-barrel"/>
    <property type="match status" value="1"/>
</dbReference>
<dbReference type="Proteomes" id="UP000229730">
    <property type="component" value="Unassembled WGS sequence"/>
</dbReference>
<evidence type="ECO:0000256" key="4">
    <source>
        <dbReference type="ARBA" id="ARBA00022496"/>
    </source>
</evidence>
<evidence type="ECO:0000256" key="13">
    <source>
        <dbReference type="SAM" id="SignalP"/>
    </source>
</evidence>
<dbReference type="InterPro" id="IPR000531">
    <property type="entry name" value="Beta-barrel_TonB"/>
</dbReference>
<keyword evidence="10 11" id="KW-0998">Cell outer membrane</keyword>
<keyword evidence="9 11" id="KW-0472">Membrane</keyword>
<dbReference type="InterPro" id="IPR036942">
    <property type="entry name" value="Beta-barrel_TonB_sf"/>
</dbReference>
<evidence type="ECO:0000256" key="12">
    <source>
        <dbReference type="RuleBase" id="RU003357"/>
    </source>
</evidence>
<evidence type="ECO:0000259" key="14">
    <source>
        <dbReference type="Pfam" id="PF00593"/>
    </source>
</evidence>
<dbReference type="GO" id="GO:0009279">
    <property type="term" value="C:cell outer membrane"/>
    <property type="evidence" value="ECO:0007669"/>
    <property type="project" value="UniProtKB-SubCell"/>
</dbReference>
<feature type="chain" id="PRO_5013828280" description="TonB-dependent receptor" evidence="13">
    <location>
        <begin position="44"/>
        <end position="750"/>
    </location>
</feature>
<sequence length="750" mass="81573">MPFVNIKDDNDCRTSGRFLLKSRVSGCVMAALFLAGLSVPAQAAEEEYAGTIFEEIIVTATKRSTSLQDTPLSISAFTGETLDKMGYQNARDFIAGVPGVSLIDQGAGDVRITIRNVGSSIAQGSASAVAFYLDEFPLTLPEIELIDMERVEILKGPQGTLYGRASMGGTVRYISNAPNVDGIEGGVKATYSNTNEGSGNYNGSGYLNVPLSDKLAIRGVFYYDNTSGIIDNPLTGKNNIDGTRTIGGRLALKYAITEAFSFEMNYLYNKETSDGLHNVQPLLSGVSLEDGVIQIRPIDQPSEFKQRQLSATLSGAFDGFDVTLAASRSWRDFERRRDVTLFAEANYDNVSIAQDTALGSSNDTIEVRATSNGERTIDWIVGFWAEQSRSSGGDMAQNDRAFNLFGFYPLPAESSLQDFIVDSGGHNIAGYGEVGVHFTDKLTMTLGYRHAAIVAHSTNQKADGVFDILTGGQFNLGVESRVSQTVDTYKAHLEYDFSDDFLIYASATSGFRAGGFNAATPVTPQTEYKSDGLWDYEIGLKGTFLNGRLLASLTGYRLDWTDMQLPSTDFLTGGAGIFNVGTARIEGIEAEVIAHVTNALQLGVQLGHSDPRLTENYFDEGVGLTAYAGDRIPGSAKTTINVNVDFHTPLQNDWELFARANYRYVGNQTANFNEALSAAHGEISDLPSYEIVDLRTGVDIPMKDNQTVRASVFVNNLFNKRAATGFDIFFSTSLFVNRPRTIGLEVNYDF</sequence>
<feature type="domain" description="TonB-dependent receptor plug" evidence="15">
    <location>
        <begin position="67"/>
        <end position="170"/>
    </location>
</feature>
<keyword evidence="4" id="KW-0410">Iron transport</keyword>
<evidence type="ECO:0000256" key="1">
    <source>
        <dbReference type="ARBA" id="ARBA00004571"/>
    </source>
</evidence>
<evidence type="ECO:0008006" key="18">
    <source>
        <dbReference type="Google" id="ProtNLM"/>
    </source>
</evidence>
<evidence type="ECO:0000313" key="17">
    <source>
        <dbReference type="Proteomes" id="UP000229730"/>
    </source>
</evidence>
<keyword evidence="2 11" id="KW-0813">Transport</keyword>
<reference evidence="16 17" key="1">
    <citation type="submission" date="2017-10" db="EMBL/GenBank/DDBJ databases">
        <title>Frigbacter circumglobatus gen. nov. sp. nov., isolated from sediment cultured in situ.</title>
        <authorList>
            <person name="Zhao Z."/>
        </authorList>
    </citation>
    <scope>NUCLEOTIDE SEQUENCE [LARGE SCALE GENOMIC DNA]</scope>
    <source>
        <strain evidence="16 17">ZYL</strain>
    </source>
</reference>
<evidence type="ECO:0000256" key="6">
    <source>
        <dbReference type="ARBA" id="ARBA00023004"/>
    </source>
</evidence>
<keyword evidence="8 12" id="KW-0798">TonB box</keyword>
<keyword evidence="6" id="KW-0408">Iron</keyword>
<dbReference type="RefSeq" id="WP_099470922.1">
    <property type="nucleotide sequence ID" value="NZ_CP041025.1"/>
</dbReference>
<dbReference type="Gene3D" id="2.40.170.20">
    <property type="entry name" value="TonB-dependent receptor, beta-barrel domain"/>
    <property type="match status" value="1"/>
</dbReference>
<organism evidence="16 17">
    <name type="scientific">Paremcibacter congregatus</name>
    <dbReference type="NCBI Taxonomy" id="2043170"/>
    <lineage>
        <taxon>Bacteria</taxon>
        <taxon>Pseudomonadati</taxon>
        <taxon>Pseudomonadota</taxon>
        <taxon>Alphaproteobacteria</taxon>
        <taxon>Emcibacterales</taxon>
        <taxon>Emcibacteraceae</taxon>
        <taxon>Paremcibacter</taxon>
    </lineage>
</organism>
<keyword evidence="13" id="KW-0732">Signal</keyword>
<dbReference type="InterPro" id="IPR039426">
    <property type="entry name" value="TonB-dep_rcpt-like"/>
</dbReference>
<dbReference type="AlphaFoldDB" id="A0A2G4YW43"/>
<dbReference type="OrthoDB" id="9760333at2"/>
<evidence type="ECO:0000256" key="3">
    <source>
        <dbReference type="ARBA" id="ARBA00022452"/>
    </source>
</evidence>
<dbReference type="PROSITE" id="PS52016">
    <property type="entry name" value="TONB_DEPENDENT_REC_3"/>
    <property type="match status" value="1"/>
</dbReference>
<comment type="subcellular location">
    <subcellularLocation>
        <location evidence="1 11">Cell outer membrane</location>
        <topology evidence="1 11">Multi-pass membrane protein</topology>
    </subcellularLocation>
</comment>
<dbReference type="SUPFAM" id="SSF56935">
    <property type="entry name" value="Porins"/>
    <property type="match status" value="1"/>
</dbReference>
<feature type="domain" description="TonB-dependent receptor-like beta-barrel" evidence="14">
    <location>
        <begin position="285"/>
        <end position="717"/>
    </location>
</feature>